<protein>
    <submittedName>
        <fullName evidence="2">Uncharacterized protein LOC105060912 isoform X2</fullName>
    </submittedName>
</protein>
<name>A0A8N4IA87_ELAGV</name>
<dbReference type="AlphaFoldDB" id="A0A8N4IA87"/>
<proteinExistence type="predicted"/>
<evidence type="ECO:0000313" key="2">
    <source>
        <dbReference type="RefSeq" id="XP_029116489.1"/>
    </source>
</evidence>
<keyword evidence="1" id="KW-1185">Reference proteome</keyword>
<evidence type="ECO:0000313" key="1">
    <source>
        <dbReference type="Proteomes" id="UP000504607"/>
    </source>
</evidence>
<organism evidence="1 2">
    <name type="scientific">Elaeis guineensis var. tenera</name>
    <name type="common">Oil palm</name>
    <dbReference type="NCBI Taxonomy" id="51953"/>
    <lineage>
        <taxon>Eukaryota</taxon>
        <taxon>Viridiplantae</taxon>
        <taxon>Streptophyta</taxon>
        <taxon>Embryophyta</taxon>
        <taxon>Tracheophyta</taxon>
        <taxon>Spermatophyta</taxon>
        <taxon>Magnoliopsida</taxon>
        <taxon>Liliopsida</taxon>
        <taxon>Arecaceae</taxon>
        <taxon>Arecoideae</taxon>
        <taxon>Cocoseae</taxon>
        <taxon>Elaeidinae</taxon>
        <taxon>Elaeis</taxon>
    </lineage>
</organism>
<dbReference type="RefSeq" id="XP_029116489.1">
    <property type="nucleotide sequence ID" value="XM_029260656.1"/>
</dbReference>
<reference evidence="2" key="1">
    <citation type="submission" date="2025-08" db="UniProtKB">
        <authorList>
            <consortium name="RefSeq"/>
        </authorList>
    </citation>
    <scope>IDENTIFICATION</scope>
</reference>
<gene>
    <name evidence="2" type="primary">LOC105060912</name>
</gene>
<sequence>MGYCASVQKNPDSAMGFRLGLGSQAKRFFIPSPAKEKPLNGQISVGGFDFKGKVVDSGAGLRSPEFDLDITRYCFDGPCINFFIFKEYLQHQTFVSLQASEHCKIPVNHKILVIGSSERLPKFLWTSNRH</sequence>
<dbReference type="Proteomes" id="UP000504607">
    <property type="component" value="Unplaced"/>
</dbReference>
<accession>A0A8N4IA87</accession>